<proteinExistence type="predicted"/>
<keyword evidence="2" id="KW-1185">Reference proteome</keyword>
<dbReference type="Proteomes" id="UP001189813">
    <property type="component" value="Unassembled WGS sequence"/>
</dbReference>
<evidence type="ECO:0000313" key="1">
    <source>
        <dbReference type="EMBL" id="CAJ0809753.1"/>
    </source>
</evidence>
<dbReference type="EMBL" id="CATZBU010000033">
    <property type="protein sequence ID" value="CAJ0809753.1"/>
    <property type="molecule type" value="Genomic_DNA"/>
</dbReference>
<reference evidence="1 2" key="1">
    <citation type="submission" date="2023-07" db="EMBL/GenBank/DDBJ databases">
        <authorList>
            <person name="Peeters C."/>
        </authorList>
    </citation>
    <scope>NUCLEOTIDE SEQUENCE [LARGE SCALE GENOMIC DNA]</scope>
    <source>
        <strain evidence="1 2">LMG 19083</strain>
    </source>
</reference>
<organism evidence="1 2">
    <name type="scientific">Ralstonia psammae</name>
    <dbReference type="NCBI Taxonomy" id="3058598"/>
    <lineage>
        <taxon>Bacteria</taxon>
        <taxon>Pseudomonadati</taxon>
        <taxon>Pseudomonadota</taxon>
        <taxon>Betaproteobacteria</taxon>
        <taxon>Burkholderiales</taxon>
        <taxon>Burkholderiaceae</taxon>
        <taxon>Ralstonia</taxon>
    </lineage>
</organism>
<comment type="caution">
    <text evidence="1">The sequence shown here is derived from an EMBL/GenBank/DDBJ whole genome shotgun (WGS) entry which is preliminary data.</text>
</comment>
<evidence type="ECO:0000313" key="2">
    <source>
        <dbReference type="Proteomes" id="UP001189813"/>
    </source>
</evidence>
<name>A0ABM9K188_9RALS</name>
<protein>
    <submittedName>
        <fullName evidence="1">Uncharacterized protein</fullName>
    </submittedName>
</protein>
<accession>A0ABM9K188</accession>
<sequence length="75" mass="8493">MCADLPMRFKNVEPRVASRLPIGVNGELDLTAGPQRMTQVHMRFYPFDIGKRPKPTVRYPPLKGGNRFLTLPGIQ</sequence>
<gene>
    <name evidence="1" type="ORF">LMG19083_05014</name>
</gene>